<dbReference type="Gene3D" id="3.30.710.10">
    <property type="entry name" value="Potassium Channel Kv1.1, Chain A"/>
    <property type="match status" value="1"/>
</dbReference>
<comment type="caution">
    <text evidence="2">The sequence shown here is derived from an EMBL/GenBank/DDBJ whole genome shotgun (WGS) entry which is preliminary data.</text>
</comment>
<dbReference type="AlphaFoldDB" id="A0AAV9WQN5"/>
<evidence type="ECO:0000313" key="2">
    <source>
        <dbReference type="EMBL" id="KAK6512598.1"/>
    </source>
</evidence>
<dbReference type="Proteomes" id="UP001370758">
    <property type="component" value="Unassembled WGS sequence"/>
</dbReference>
<reference evidence="2 3" key="1">
    <citation type="submission" date="2023-08" db="EMBL/GenBank/DDBJ databases">
        <authorList>
            <person name="Palmer J.M."/>
        </authorList>
    </citation>
    <scope>NUCLEOTIDE SEQUENCE [LARGE SCALE GENOMIC DNA]</scope>
    <source>
        <strain evidence="2 3">TWF481</strain>
    </source>
</reference>
<sequence length="330" mass="37464">MEELLESGNYSDFTIICGSKEWKVHRAIICPQSEYFKTLCESKFKEREDGELDLSAEPPFDVECMLKFLYTGTYPAINIKDQLTVAGLDGMVSALSASSISKNENGEDDNHHEEVTHQELSDTTIHTPADPAILQQRHHIAMYAVGDQYIIDNLKAHAAKNFIGGLVNKWTEDHWCLLDDIDRKTVASDHALRAPILELWLNDGIELFRLEGFRENMTRFPTMELEFLREYSINITSKIVVLQAELGTEKKGNAAKSLELKGFQSRTESLIDFTRSLGPSHNKWLVCRHCEEPFGGRLEKDHEGDGSICYLLRCRACSTKHQLPGARFKI</sequence>
<protein>
    <recommendedName>
        <fullName evidence="1">BTB domain-containing protein</fullName>
    </recommendedName>
</protein>
<gene>
    <name evidence="2" type="ORF">TWF481_001482</name>
</gene>
<evidence type="ECO:0000313" key="3">
    <source>
        <dbReference type="Proteomes" id="UP001370758"/>
    </source>
</evidence>
<dbReference type="PANTHER" id="PTHR47843">
    <property type="entry name" value="BTB DOMAIN-CONTAINING PROTEIN-RELATED"/>
    <property type="match status" value="1"/>
</dbReference>
<dbReference type="EMBL" id="JAVHJL010000001">
    <property type="protein sequence ID" value="KAK6512598.1"/>
    <property type="molecule type" value="Genomic_DNA"/>
</dbReference>
<dbReference type="PROSITE" id="PS50097">
    <property type="entry name" value="BTB"/>
    <property type="match status" value="1"/>
</dbReference>
<dbReference type="SUPFAM" id="SSF54695">
    <property type="entry name" value="POZ domain"/>
    <property type="match status" value="1"/>
</dbReference>
<dbReference type="CDD" id="cd18186">
    <property type="entry name" value="BTB_POZ_ZBTB_KLHL-like"/>
    <property type="match status" value="1"/>
</dbReference>
<dbReference type="Pfam" id="PF00651">
    <property type="entry name" value="BTB"/>
    <property type="match status" value="1"/>
</dbReference>
<keyword evidence="3" id="KW-1185">Reference proteome</keyword>
<organism evidence="2 3">
    <name type="scientific">Arthrobotrys musiformis</name>
    <dbReference type="NCBI Taxonomy" id="47236"/>
    <lineage>
        <taxon>Eukaryota</taxon>
        <taxon>Fungi</taxon>
        <taxon>Dikarya</taxon>
        <taxon>Ascomycota</taxon>
        <taxon>Pezizomycotina</taxon>
        <taxon>Orbiliomycetes</taxon>
        <taxon>Orbiliales</taxon>
        <taxon>Orbiliaceae</taxon>
        <taxon>Arthrobotrys</taxon>
    </lineage>
</organism>
<dbReference type="PANTHER" id="PTHR47843:SF5">
    <property type="entry name" value="BTB_POZ DOMAIN PROTEIN"/>
    <property type="match status" value="1"/>
</dbReference>
<proteinExistence type="predicted"/>
<name>A0AAV9WQN5_9PEZI</name>
<accession>A0AAV9WQN5</accession>
<dbReference type="InterPro" id="IPR011333">
    <property type="entry name" value="SKP1/BTB/POZ_sf"/>
</dbReference>
<feature type="domain" description="BTB" evidence="1">
    <location>
        <begin position="11"/>
        <end position="78"/>
    </location>
</feature>
<dbReference type="InterPro" id="IPR000210">
    <property type="entry name" value="BTB/POZ_dom"/>
</dbReference>
<evidence type="ECO:0000259" key="1">
    <source>
        <dbReference type="PROSITE" id="PS50097"/>
    </source>
</evidence>